<reference evidence="2 3" key="1">
    <citation type="submission" date="2020-01" db="EMBL/GenBank/DDBJ databases">
        <title>Insect and environment-associated Actinomycetes.</title>
        <authorList>
            <person name="Currrie C."/>
            <person name="Chevrette M."/>
            <person name="Carlson C."/>
            <person name="Stubbendieck R."/>
            <person name="Wendt-Pienkowski E."/>
        </authorList>
    </citation>
    <scope>NUCLEOTIDE SEQUENCE [LARGE SCALE GENOMIC DNA]</scope>
    <source>
        <strain evidence="2 3">SID11342</strain>
    </source>
</reference>
<sequence>MTVPLFPPTTSGIGHMDAEPLDRGPRFVRTGGMSRWHRPRSGVLMADARTIYAVWCGQQVGGSRRAAGLLTASTIPDTLPVCATCDGRAVGTGQEQDGPAGRTLVFGPRHLAPPRFCPASRSSLYEALPGGTAARCLACSDVHPIRAMGGPYASRVGIVQHPPGARLFAPCPFHRWRHPTLTDAGLRCACGRPLTAP</sequence>
<dbReference type="AlphaFoldDB" id="A0A6N9UFV9"/>
<protein>
    <submittedName>
        <fullName evidence="2">Uncharacterized protein</fullName>
    </submittedName>
</protein>
<feature type="region of interest" description="Disordered" evidence="1">
    <location>
        <begin position="1"/>
        <end position="23"/>
    </location>
</feature>
<proteinExistence type="predicted"/>
<name>A0A6N9UFV9_STRHA</name>
<evidence type="ECO:0000256" key="1">
    <source>
        <dbReference type="SAM" id="MobiDB-lite"/>
    </source>
</evidence>
<dbReference type="Proteomes" id="UP000471293">
    <property type="component" value="Unassembled WGS sequence"/>
</dbReference>
<accession>A0A6N9UFV9</accession>
<evidence type="ECO:0000313" key="3">
    <source>
        <dbReference type="Proteomes" id="UP000471293"/>
    </source>
</evidence>
<gene>
    <name evidence="2" type="ORF">G3I29_31210</name>
</gene>
<organism evidence="2 3">
    <name type="scientific">Streptomyces halstedii</name>
    <dbReference type="NCBI Taxonomy" id="1944"/>
    <lineage>
        <taxon>Bacteria</taxon>
        <taxon>Bacillati</taxon>
        <taxon>Actinomycetota</taxon>
        <taxon>Actinomycetes</taxon>
        <taxon>Kitasatosporales</taxon>
        <taxon>Streptomycetaceae</taxon>
        <taxon>Streptomyces</taxon>
    </lineage>
</organism>
<comment type="caution">
    <text evidence="2">The sequence shown here is derived from an EMBL/GenBank/DDBJ whole genome shotgun (WGS) entry which is preliminary data.</text>
</comment>
<dbReference type="RefSeq" id="WP_164349414.1">
    <property type="nucleotide sequence ID" value="NZ_JAAGLQ010000648.1"/>
</dbReference>
<dbReference type="EMBL" id="JAAGLQ010000648">
    <property type="protein sequence ID" value="NEA19845.1"/>
    <property type="molecule type" value="Genomic_DNA"/>
</dbReference>
<evidence type="ECO:0000313" key="2">
    <source>
        <dbReference type="EMBL" id="NEA19845.1"/>
    </source>
</evidence>